<dbReference type="Pfam" id="PF00012">
    <property type="entry name" value="HSP70"/>
    <property type="match status" value="2"/>
</dbReference>
<evidence type="ECO:0000256" key="3">
    <source>
        <dbReference type="ARBA" id="ARBA00022840"/>
    </source>
</evidence>
<dbReference type="EMBL" id="MPGH01000017">
    <property type="protein sequence ID" value="OLN96595.1"/>
    <property type="molecule type" value="Genomic_DNA"/>
</dbReference>
<evidence type="ECO:0000313" key="5">
    <source>
        <dbReference type="Proteomes" id="UP000186583"/>
    </source>
</evidence>
<evidence type="ECO:0000256" key="1">
    <source>
        <dbReference type="ARBA" id="ARBA00007381"/>
    </source>
</evidence>
<reference evidence="4 5" key="1">
    <citation type="submission" date="2016-11" db="EMBL/GenBank/DDBJ databases">
        <title>Draft Genome Assembly of Colletotrichum chlorophyti a pathogen of herbaceous plants.</title>
        <authorList>
            <person name="Gan P."/>
            <person name="Narusaka M."/>
            <person name="Tsushima A."/>
            <person name="Narusaka Y."/>
            <person name="Takano Y."/>
            <person name="Shirasu K."/>
        </authorList>
    </citation>
    <scope>NUCLEOTIDE SEQUENCE [LARGE SCALE GENOMIC DNA]</scope>
    <source>
        <strain evidence="4 5">NTL11</strain>
    </source>
</reference>
<dbReference type="InterPro" id="IPR013126">
    <property type="entry name" value="Hsp_70_fam"/>
</dbReference>
<dbReference type="OrthoDB" id="4839324at2759"/>
<dbReference type="Gene3D" id="3.30.420.40">
    <property type="match status" value="4"/>
</dbReference>
<dbReference type="Gene3D" id="3.30.30.30">
    <property type="match status" value="1"/>
</dbReference>
<dbReference type="SUPFAM" id="SSF100920">
    <property type="entry name" value="Heat shock protein 70kD (HSP70), peptide-binding domain"/>
    <property type="match status" value="1"/>
</dbReference>
<dbReference type="PANTHER" id="PTHR19375">
    <property type="entry name" value="HEAT SHOCK PROTEIN 70KDA"/>
    <property type="match status" value="1"/>
</dbReference>
<dbReference type="InterPro" id="IPR029047">
    <property type="entry name" value="HSP70_peptide-bd_sf"/>
</dbReference>
<dbReference type="GO" id="GO:0005524">
    <property type="term" value="F:ATP binding"/>
    <property type="evidence" value="ECO:0007669"/>
    <property type="project" value="UniProtKB-KW"/>
</dbReference>
<dbReference type="GO" id="GO:0140662">
    <property type="term" value="F:ATP-dependent protein folding chaperone"/>
    <property type="evidence" value="ECO:0007669"/>
    <property type="project" value="InterPro"/>
</dbReference>
<dbReference type="FunFam" id="3.30.420.40:FF:000028">
    <property type="entry name" value="heat shock 70 kDa protein-like"/>
    <property type="match status" value="1"/>
</dbReference>
<comment type="caution">
    <text evidence="4">The sequence shown here is derived from an EMBL/GenBank/DDBJ whole genome shotgun (WGS) entry which is preliminary data.</text>
</comment>
<keyword evidence="3" id="KW-0067">ATP-binding</keyword>
<organism evidence="4 5">
    <name type="scientific">Colletotrichum chlorophyti</name>
    <dbReference type="NCBI Taxonomy" id="708187"/>
    <lineage>
        <taxon>Eukaryota</taxon>
        <taxon>Fungi</taxon>
        <taxon>Dikarya</taxon>
        <taxon>Ascomycota</taxon>
        <taxon>Pezizomycotina</taxon>
        <taxon>Sordariomycetes</taxon>
        <taxon>Hypocreomycetidae</taxon>
        <taxon>Glomerellales</taxon>
        <taxon>Glomerellaceae</taxon>
        <taxon>Colletotrichum</taxon>
    </lineage>
</organism>
<dbReference type="SUPFAM" id="SSF53067">
    <property type="entry name" value="Actin-like ATPase domain"/>
    <property type="match status" value="2"/>
</dbReference>
<sequence>MTCTSTEPEYFIYRVIENPVAISNIPSDRGCVPNDTLPEILLQLKKTAESWVQEAVRYAVVSVPAHDDDEYRSAIRTAGEAVELDILRMFNASMTAIHGYGYDQGQDNLQDLNVLVYDLGRDIFEVSVTELDMGVYDRISVASNNRLAFEIGDMIKKKRRLDISSFDSTEMELFEQTLPYVDQVIQDANLTRSDIEQFLVIGDYTRTTQIRSMVENFFGGRHAAVPAYPSWKRPSCVDHDEAVTLGTALFAAIFAEPPFEDVLGAYQLQTRSLIVETIGGESSKMVSKWSLLPQRRVKKFTTATDYQSTVVFTVYQGEIPDARKNDVVVALRLSCIPPAPRGVPTIKLTLDVYEDEAARIRLNATARLEGIGEECFDHATALVNGLDGEENWDDSFDLEMFHAYKIVDAQNGVCVNDQHDLDQHYVTLKETIAG</sequence>
<gene>
    <name evidence="4" type="ORF">CCHL11_00693</name>
</gene>
<keyword evidence="2" id="KW-0547">Nucleotide-binding</keyword>
<dbReference type="InterPro" id="IPR043129">
    <property type="entry name" value="ATPase_NBD"/>
</dbReference>
<dbReference type="Gene3D" id="2.60.34.10">
    <property type="entry name" value="Substrate Binding Domain Of DNAk, Chain A, domain 1"/>
    <property type="match status" value="1"/>
</dbReference>
<proteinExistence type="inferred from homology"/>
<accession>A0A1Q8S582</accession>
<dbReference type="Gene3D" id="3.90.640.10">
    <property type="entry name" value="Actin, Chain A, domain 4"/>
    <property type="match status" value="1"/>
</dbReference>
<protein>
    <submittedName>
        <fullName evidence="4">Glucose-regulated protein-like protein</fullName>
    </submittedName>
</protein>
<comment type="similarity">
    <text evidence="1">Belongs to the heat shock protein 70 family.</text>
</comment>
<evidence type="ECO:0000256" key="2">
    <source>
        <dbReference type="ARBA" id="ARBA00022741"/>
    </source>
</evidence>
<dbReference type="STRING" id="708187.A0A1Q8S582"/>
<dbReference type="Proteomes" id="UP000186583">
    <property type="component" value="Unassembled WGS sequence"/>
</dbReference>
<dbReference type="AlphaFoldDB" id="A0A1Q8S582"/>
<name>A0A1Q8S582_9PEZI</name>
<keyword evidence="5" id="KW-1185">Reference proteome</keyword>
<evidence type="ECO:0000313" key="4">
    <source>
        <dbReference type="EMBL" id="OLN96595.1"/>
    </source>
</evidence>